<keyword evidence="1" id="KW-0614">Plasmid</keyword>
<protein>
    <submittedName>
        <fullName evidence="1">Uncharacterized protein</fullName>
    </submittedName>
</protein>
<dbReference type="EMBL" id="CP031163">
    <property type="protein sequence ID" value="AXH00796.1"/>
    <property type="molecule type" value="Genomic_DNA"/>
</dbReference>
<proteinExistence type="predicted"/>
<evidence type="ECO:0000313" key="1">
    <source>
        <dbReference type="EMBL" id="AXH00796.1"/>
    </source>
</evidence>
<dbReference type="CDD" id="cd00164">
    <property type="entry name" value="S1_like"/>
    <property type="match status" value="1"/>
</dbReference>
<dbReference type="AlphaFoldDB" id="A0A345IM73"/>
<dbReference type="Proteomes" id="UP000253744">
    <property type="component" value="Plasmid pDrdI"/>
</dbReference>
<name>A0A345IM73_9DEIO</name>
<dbReference type="KEGG" id="dwu:DVJ83_16830"/>
<organism evidence="1 2">
    <name type="scientific">Deinococcus wulumuqiensis</name>
    <dbReference type="NCBI Taxonomy" id="980427"/>
    <lineage>
        <taxon>Bacteria</taxon>
        <taxon>Thermotogati</taxon>
        <taxon>Deinococcota</taxon>
        <taxon>Deinococci</taxon>
        <taxon>Deinococcales</taxon>
        <taxon>Deinococcaceae</taxon>
        <taxon>Deinococcus</taxon>
    </lineage>
</organism>
<evidence type="ECO:0000313" key="2">
    <source>
        <dbReference type="Proteomes" id="UP000253744"/>
    </source>
</evidence>
<reference evidence="1 2" key="1">
    <citation type="submission" date="2018-07" db="EMBL/GenBank/DDBJ databases">
        <title>Complete Genome and Methylome Analysis of Deinococcus wulumuqiensis NEB 479.</title>
        <authorList>
            <person name="Fomenkov A."/>
            <person name="Luyten Y."/>
            <person name="Vincze T."/>
            <person name="Anton B.P."/>
            <person name="Clark T."/>
            <person name="Roberts R.J."/>
            <person name="Morgan R.D."/>
        </authorList>
    </citation>
    <scope>NUCLEOTIDE SEQUENCE [LARGE SCALE GENOMIC DNA]</scope>
    <source>
        <strain evidence="1 2">NEB 479</strain>
        <plasmid evidence="2">Plasmid pdrdi</plasmid>
    </source>
</reference>
<gene>
    <name evidence="1" type="ORF">DVJ83_16830</name>
</gene>
<accession>A0A345IM73</accession>
<sequence>MTEDAEHITVLDIEDGGALVRLLDTSEEIWSLASLPPGVQPGDTVAVRVVDGDMECWILPRSRGMQA</sequence>
<geneLocation type="plasmid" evidence="2">
    <name>pdrdi</name>
</geneLocation>